<reference evidence="2 3" key="1">
    <citation type="submission" date="2016-07" db="EMBL/GenBank/DDBJ databases">
        <title>Pervasive Adenine N6-methylation of Active Genes in Fungi.</title>
        <authorList>
            <consortium name="DOE Joint Genome Institute"/>
            <person name="Mondo S.J."/>
            <person name="Dannebaum R.O."/>
            <person name="Kuo R.C."/>
            <person name="Labutti K."/>
            <person name="Haridas S."/>
            <person name="Kuo A."/>
            <person name="Salamov A."/>
            <person name="Ahrendt S.R."/>
            <person name="Lipzen A."/>
            <person name="Sullivan W."/>
            <person name="Andreopoulos W.B."/>
            <person name="Clum A."/>
            <person name="Lindquist E."/>
            <person name="Daum C."/>
            <person name="Ramamoorthy G.K."/>
            <person name="Gryganskyi A."/>
            <person name="Culley D."/>
            <person name="Magnuson J.K."/>
            <person name="James T.Y."/>
            <person name="O'Malley M.A."/>
            <person name="Stajich J.E."/>
            <person name="Spatafora J.W."/>
            <person name="Visel A."/>
            <person name="Grigoriev I.V."/>
        </authorList>
    </citation>
    <scope>NUCLEOTIDE SEQUENCE [LARGE SCALE GENOMIC DNA]</scope>
    <source>
        <strain evidence="2 3">NRRL 3301</strain>
    </source>
</reference>
<evidence type="ECO:0000313" key="3">
    <source>
        <dbReference type="Proteomes" id="UP000242146"/>
    </source>
</evidence>
<keyword evidence="3" id="KW-1185">Reference proteome</keyword>
<accession>A0A1X2G5T5</accession>
<protein>
    <submittedName>
        <fullName evidence="2">Uncharacterized protein</fullName>
    </submittedName>
</protein>
<dbReference type="Proteomes" id="UP000242146">
    <property type="component" value="Unassembled WGS sequence"/>
</dbReference>
<evidence type="ECO:0000313" key="2">
    <source>
        <dbReference type="EMBL" id="ORX45840.1"/>
    </source>
</evidence>
<gene>
    <name evidence="2" type="ORF">DM01DRAFT_1339792</name>
</gene>
<feature type="region of interest" description="Disordered" evidence="1">
    <location>
        <begin position="78"/>
        <end position="110"/>
    </location>
</feature>
<feature type="region of interest" description="Disordered" evidence="1">
    <location>
        <begin position="38"/>
        <end position="60"/>
    </location>
</feature>
<dbReference type="EMBL" id="MCGT01000040">
    <property type="protein sequence ID" value="ORX45840.1"/>
    <property type="molecule type" value="Genomic_DNA"/>
</dbReference>
<proteinExistence type="predicted"/>
<evidence type="ECO:0000256" key="1">
    <source>
        <dbReference type="SAM" id="MobiDB-lite"/>
    </source>
</evidence>
<organism evidence="2 3">
    <name type="scientific">Hesseltinella vesiculosa</name>
    <dbReference type="NCBI Taxonomy" id="101127"/>
    <lineage>
        <taxon>Eukaryota</taxon>
        <taxon>Fungi</taxon>
        <taxon>Fungi incertae sedis</taxon>
        <taxon>Mucoromycota</taxon>
        <taxon>Mucoromycotina</taxon>
        <taxon>Mucoromycetes</taxon>
        <taxon>Mucorales</taxon>
        <taxon>Cunninghamellaceae</taxon>
        <taxon>Hesseltinella</taxon>
    </lineage>
</organism>
<dbReference type="AlphaFoldDB" id="A0A1X2G5T5"/>
<dbReference type="OrthoDB" id="2263377at2759"/>
<name>A0A1X2G5T5_9FUNG</name>
<feature type="compositionally biased region" description="Polar residues" evidence="1">
    <location>
        <begin position="80"/>
        <end position="92"/>
    </location>
</feature>
<sequence>MATYPCTAQSTKNKAKNILKSWSKLCQELIPIPAHASDDSQAAGISNMHDPHHETTQRPQLTEVHFNNVENIENIENINSITVPATPQPQASQRDDDSGSDWNDDPPLHTTFDFFDTNTEDNVNDMTEQAANNFTEESFETIDHHPDRSFVYTVHAIEEWVEDPSEEWCALSLDVLQEAKDFRSASVHLAAKGNLPDCRDLSLDFIFTMFVSSPDCFTGYLSQANRSLLEESIKPLKDEHWPDMSQSSLAAWCNKVTDVRYPTFKNILSLCTSFIQEALQSGNDDDLVASHIMTSLSPRLLRQTDSSLEDTFAHVYIDPIVDSLFSNPIFRQRWANQKLNASSSLKPDWVLYIKPRHTTHEVVTMEIKSPGKQNPAPPSDFVKMALEMKSMLLSMTNLKEMARTFGILVEGQTLRTFVMDNPSRHVFRLTELGSSSLITTLNQFGGFPLLIKQLIQIRDMALDTAKQLEAHDLAYAKGIGKRPLVSDDEVNSRRYTRQKRRSD</sequence>
<comment type="caution">
    <text evidence="2">The sequence shown here is derived from an EMBL/GenBank/DDBJ whole genome shotgun (WGS) entry which is preliminary data.</text>
</comment>